<sequence length="210" mass="22907">MKLLVAITSLAAFVAATPIELERRGDDKPNPNEVYVESLTWAGSGCPPGSAVYDLGEGATVVSISFSKYVAATGKEQKAEDARKNCNVRMKMHYPQGWTYTVATSDFRGYAQVPKGCRAKLGAQFWFSGRSETATCSIPFNTPCEENYFKTTSVATESLVWATCGVTGPLFNINSDAAVDCKENAILGVDTLDTNFIMKFHLSWKKCPKD</sequence>
<dbReference type="STRING" id="97972.A0A2V1DZ84"/>
<evidence type="ECO:0000256" key="1">
    <source>
        <dbReference type="SAM" id="SignalP"/>
    </source>
</evidence>
<protein>
    <recommendedName>
        <fullName evidence="4">Secreted protein</fullName>
    </recommendedName>
</protein>
<accession>A0A2V1DZ84</accession>
<feature type="signal peptide" evidence="1">
    <location>
        <begin position="1"/>
        <end position="16"/>
    </location>
</feature>
<dbReference type="OrthoDB" id="152248at2759"/>
<proteinExistence type="predicted"/>
<dbReference type="AlphaFoldDB" id="A0A2V1DZ84"/>
<evidence type="ECO:0000313" key="2">
    <source>
        <dbReference type="EMBL" id="PVI03212.1"/>
    </source>
</evidence>
<evidence type="ECO:0000313" key="3">
    <source>
        <dbReference type="Proteomes" id="UP000244855"/>
    </source>
</evidence>
<dbReference type="PANTHER" id="PTHR38847">
    <property type="match status" value="1"/>
</dbReference>
<dbReference type="PANTHER" id="PTHR38847:SF1">
    <property type="entry name" value="PSEUDOURIDINE SYNTHASE RSUA_RLUA-LIKE DOMAIN-CONTAINING PROTEIN"/>
    <property type="match status" value="1"/>
</dbReference>
<reference evidence="2 3" key="1">
    <citation type="journal article" date="2018" name="Sci. Rep.">
        <title>Comparative genomics provides insights into the lifestyle and reveals functional heterogeneity of dark septate endophytic fungi.</title>
        <authorList>
            <person name="Knapp D.G."/>
            <person name="Nemeth J.B."/>
            <person name="Barry K."/>
            <person name="Hainaut M."/>
            <person name="Henrissat B."/>
            <person name="Johnson J."/>
            <person name="Kuo A."/>
            <person name="Lim J.H.P."/>
            <person name="Lipzen A."/>
            <person name="Nolan M."/>
            <person name="Ohm R.A."/>
            <person name="Tamas L."/>
            <person name="Grigoriev I.V."/>
            <person name="Spatafora J.W."/>
            <person name="Nagy L.G."/>
            <person name="Kovacs G.M."/>
        </authorList>
    </citation>
    <scope>NUCLEOTIDE SEQUENCE [LARGE SCALE GENOMIC DNA]</scope>
    <source>
        <strain evidence="2 3">DSE2036</strain>
    </source>
</reference>
<feature type="chain" id="PRO_5015933193" description="Secreted protein" evidence="1">
    <location>
        <begin position="17"/>
        <end position="210"/>
    </location>
</feature>
<dbReference type="EMBL" id="KZ805334">
    <property type="protein sequence ID" value="PVI03212.1"/>
    <property type="molecule type" value="Genomic_DNA"/>
</dbReference>
<keyword evidence="3" id="KW-1185">Reference proteome</keyword>
<dbReference type="Proteomes" id="UP000244855">
    <property type="component" value="Unassembled WGS sequence"/>
</dbReference>
<dbReference type="Pfam" id="PF14273">
    <property type="entry name" value="DUF4360"/>
    <property type="match status" value="1"/>
</dbReference>
<organism evidence="2 3">
    <name type="scientific">Periconia macrospinosa</name>
    <dbReference type="NCBI Taxonomy" id="97972"/>
    <lineage>
        <taxon>Eukaryota</taxon>
        <taxon>Fungi</taxon>
        <taxon>Dikarya</taxon>
        <taxon>Ascomycota</taxon>
        <taxon>Pezizomycotina</taxon>
        <taxon>Dothideomycetes</taxon>
        <taxon>Pleosporomycetidae</taxon>
        <taxon>Pleosporales</taxon>
        <taxon>Massarineae</taxon>
        <taxon>Periconiaceae</taxon>
        <taxon>Periconia</taxon>
    </lineage>
</organism>
<name>A0A2V1DZ84_9PLEO</name>
<gene>
    <name evidence="2" type="ORF">DM02DRAFT_652828</name>
</gene>
<dbReference type="InterPro" id="IPR025649">
    <property type="entry name" value="DUF4360"/>
</dbReference>
<evidence type="ECO:0008006" key="4">
    <source>
        <dbReference type="Google" id="ProtNLM"/>
    </source>
</evidence>
<keyword evidence="1" id="KW-0732">Signal</keyword>